<organism evidence="1 2">
    <name type="scientific">Fusobacterium canifelinum</name>
    <dbReference type="NCBI Taxonomy" id="285729"/>
    <lineage>
        <taxon>Bacteria</taxon>
        <taxon>Fusobacteriati</taxon>
        <taxon>Fusobacteriota</taxon>
        <taxon>Fusobacteriia</taxon>
        <taxon>Fusobacteriales</taxon>
        <taxon>Fusobacteriaceae</taxon>
        <taxon>Fusobacterium</taxon>
    </lineage>
</organism>
<evidence type="ECO:0000313" key="2">
    <source>
        <dbReference type="Proteomes" id="UP000595577"/>
    </source>
</evidence>
<evidence type="ECO:0000313" key="1">
    <source>
        <dbReference type="EMBL" id="QQB73008.1"/>
    </source>
</evidence>
<reference evidence="1 2" key="1">
    <citation type="submission" date="2020-12" db="EMBL/GenBank/DDBJ databases">
        <title>FDA dAtabase for Regulatory Grade micrObial Sequences (FDA-ARGOS): Supporting development and validation of Infectious Disease Dx tests.</title>
        <authorList>
            <person name="Sproer C."/>
            <person name="Gronow S."/>
            <person name="Severitt S."/>
            <person name="Schroder I."/>
            <person name="Tallon L."/>
            <person name="Sadzewicz L."/>
            <person name="Zhao X."/>
            <person name="Boylan J."/>
            <person name="Ott S."/>
            <person name="Bowen H."/>
            <person name="Vavikolanu K."/>
            <person name="Mehta A."/>
            <person name="Aluvathingal J."/>
            <person name="Nadendla S."/>
            <person name="Lowell S."/>
            <person name="Myers T."/>
            <person name="Yan Y."/>
            <person name="Sichtig H."/>
        </authorList>
    </citation>
    <scope>NUCLEOTIDE SEQUENCE [LARGE SCALE GENOMIC DNA]</scope>
    <source>
        <strain evidence="1 2">FDAARGOS_999</strain>
    </source>
</reference>
<dbReference type="EMBL" id="CP066022">
    <property type="protein sequence ID" value="QQB73008.1"/>
    <property type="molecule type" value="Genomic_DNA"/>
</dbReference>
<accession>A0A7T4FM45</accession>
<dbReference type="Proteomes" id="UP000595577">
    <property type="component" value="Chromosome"/>
</dbReference>
<protein>
    <submittedName>
        <fullName evidence="1">Uncharacterized protein</fullName>
    </submittedName>
</protein>
<dbReference type="AlphaFoldDB" id="A0A7T4FM45"/>
<proteinExistence type="predicted"/>
<name>A0A7T4FM45_9FUSO</name>
<sequence>MMKKEELMVNNKKIILMEQPSQYILELEKRFSDNDLVGYCEEILKYPADTNPKLEELLNIPDIVKYGDLELSLKKENGEKDLYLAQEILTSVGQNKHNPAYVAEFFLKRLKKDVNDYKYHELVKMGEEVFKQVGELLYLVQIRETFRRM</sequence>
<gene>
    <name evidence="1" type="ORF">I6H56_06690</name>
</gene>